<accession>A0A7V7TXX0</accession>
<reference evidence="3 4" key="1">
    <citation type="submission" date="2019-09" db="EMBL/GenBank/DDBJ databases">
        <title>YIM 132180 draft genome.</title>
        <authorList>
            <person name="Zhang K."/>
        </authorList>
    </citation>
    <scope>NUCLEOTIDE SEQUENCE [LARGE SCALE GENOMIC DNA]</scope>
    <source>
        <strain evidence="3 4">YIM 132180</strain>
    </source>
</reference>
<dbReference type="Gene3D" id="3.40.190.150">
    <property type="entry name" value="Bordetella uptake gene, domain 1"/>
    <property type="match status" value="1"/>
</dbReference>
<comment type="caution">
    <text evidence="3">The sequence shown here is derived from an EMBL/GenBank/DDBJ whole genome shotgun (WGS) entry which is preliminary data.</text>
</comment>
<dbReference type="Proteomes" id="UP000432089">
    <property type="component" value="Unassembled WGS sequence"/>
</dbReference>
<dbReference type="InterPro" id="IPR042100">
    <property type="entry name" value="Bug_dom1"/>
</dbReference>
<dbReference type="Gene3D" id="3.40.190.10">
    <property type="entry name" value="Periplasmic binding protein-like II"/>
    <property type="match status" value="1"/>
</dbReference>
<dbReference type="InterPro" id="IPR005064">
    <property type="entry name" value="BUG"/>
</dbReference>
<comment type="similarity">
    <text evidence="1">Belongs to the UPF0065 (bug) family.</text>
</comment>
<evidence type="ECO:0000256" key="1">
    <source>
        <dbReference type="ARBA" id="ARBA00006987"/>
    </source>
</evidence>
<gene>
    <name evidence="3" type="ORF">F6X38_00250</name>
</gene>
<protein>
    <submittedName>
        <fullName evidence="3">Tripartite tricarboxylate transporter substrate binding protein</fullName>
    </submittedName>
</protein>
<evidence type="ECO:0000313" key="3">
    <source>
        <dbReference type="EMBL" id="KAB0682560.1"/>
    </source>
</evidence>
<feature type="signal peptide" evidence="2">
    <location>
        <begin position="1"/>
        <end position="25"/>
    </location>
</feature>
<dbReference type="PANTHER" id="PTHR42928:SF3">
    <property type="entry name" value="UPF0065 PROTEIN YFLP"/>
    <property type="match status" value="1"/>
</dbReference>
<organism evidence="3 4">
    <name type="scientific">Plantimonas leprariae</name>
    <dbReference type="NCBI Taxonomy" id="2615207"/>
    <lineage>
        <taxon>Bacteria</taxon>
        <taxon>Pseudomonadati</taxon>
        <taxon>Pseudomonadota</taxon>
        <taxon>Alphaproteobacteria</taxon>
        <taxon>Hyphomicrobiales</taxon>
        <taxon>Aurantimonadaceae</taxon>
        <taxon>Plantimonas</taxon>
    </lineage>
</organism>
<feature type="chain" id="PRO_5030622548" evidence="2">
    <location>
        <begin position="26"/>
        <end position="320"/>
    </location>
</feature>
<proteinExistence type="inferred from homology"/>
<dbReference type="AlphaFoldDB" id="A0A7V7TXX0"/>
<keyword evidence="2" id="KW-0732">Signal</keyword>
<dbReference type="PIRSF" id="PIRSF017082">
    <property type="entry name" value="YflP"/>
    <property type="match status" value="1"/>
</dbReference>
<dbReference type="CDD" id="cd07012">
    <property type="entry name" value="PBP2_Bug_TTT"/>
    <property type="match status" value="1"/>
</dbReference>
<dbReference type="PANTHER" id="PTHR42928">
    <property type="entry name" value="TRICARBOXYLATE-BINDING PROTEIN"/>
    <property type="match status" value="1"/>
</dbReference>
<name>A0A7V7TXX0_9HYPH</name>
<dbReference type="SUPFAM" id="SSF53850">
    <property type="entry name" value="Periplasmic binding protein-like II"/>
    <property type="match status" value="1"/>
</dbReference>
<keyword evidence="4" id="KW-1185">Reference proteome</keyword>
<dbReference type="EMBL" id="VZDO01000001">
    <property type="protein sequence ID" value="KAB0682560.1"/>
    <property type="molecule type" value="Genomic_DNA"/>
</dbReference>
<sequence>MKGSLLGAAAMIALALLCGRAGAQAARYEITAPAAAGGGWDRTARAMQAAMRDAKIASDVAVVNIPGAGGTIGLAQFAAEKEGDPSALIVGGDAMVGAILADRSTVTLDQVTPIARLAGEPEAIVVAAASPFRTIGDFLKAFKDNPGALAVAGGSTGGADQITAALLAEAVGADPRAVDYVAFSGGGEVLAAILAGEAAAGISGAGDFAKEVAAGRLRLLAVTGERRAGGIDAPTLKEAGVDVTMRNWRMVAAAPGLDEAQVARIAADVKAMAASASWKEALRRNGWDDAYLDGDAFRAELTRTMAETQRVLIGIGTLQP</sequence>
<dbReference type="Pfam" id="PF03401">
    <property type="entry name" value="TctC"/>
    <property type="match status" value="1"/>
</dbReference>
<evidence type="ECO:0000256" key="2">
    <source>
        <dbReference type="SAM" id="SignalP"/>
    </source>
</evidence>
<evidence type="ECO:0000313" key="4">
    <source>
        <dbReference type="Proteomes" id="UP000432089"/>
    </source>
</evidence>